<name>A0A9P5TIN6_GYMJU</name>
<dbReference type="Pfam" id="PF03079">
    <property type="entry name" value="ARD"/>
    <property type="match status" value="1"/>
</dbReference>
<dbReference type="GO" id="GO:0005737">
    <property type="term" value="C:cytoplasm"/>
    <property type="evidence" value="ECO:0007669"/>
    <property type="project" value="UniProtKB-SubCell"/>
</dbReference>
<dbReference type="Proteomes" id="UP000724874">
    <property type="component" value="Unassembled WGS sequence"/>
</dbReference>
<feature type="binding site" evidence="11">
    <location>
        <position position="88"/>
    </location>
    <ligand>
        <name>Ni(2+)</name>
        <dbReference type="ChEBI" id="CHEBI:49786"/>
        <note>for nickel-dependent acireductone dioxygenase activity</note>
    </ligand>
</feature>
<dbReference type="PANTHER" id="PTHR23418:SF0">
    <property type="entry name" value="ACIREDUCTONE DIOXYGENASE"/>
    <property type="match status" value="1"/>
</dbReference>
<accession>A0A9P5TIN6</accession>
<evidence type="ECO:0000256" key="7">
    <source>
        <dbReference type="ARBA" id="ARBA00023002"/>
    </source>
</evidence>
<dbReference type="EMBL" id="JADNYJ010000146">
    <property type="protein sequence ID" value="KAF8879766.1"/>
    <property type="molecule type" value="Genomic_DNA"/>
</dbReference>
<gene>
    <name evidence="11" type="primary">ADI1</name>
    <name evidence="12" type="ORF">CPB84DRAFT_1793062</name>
</gene>
<dbReference type="InterPro" id="IPR011051">
    <property type="entry name" value="RmlC_Cupin_sf"/>
</dbReference>
<dbReference type="GO" id="GO:0019509">
    <property type="term" value="P:L-methionine salvage from methylthioadenosine"/>
    <property type="evidence" value="ECO:0007669"/>
    <property type="project" value="UniProtKB-UniRule"/>
</dbReference>
<dbReference type="EC" id="1.13.11.54" evidence="11"/>
<evidence type="ECO:0000256" key="11">
    <source>
        <dbReference type="HAMAP-Rule" id="MF_03154"/>
    </source>
</evidence>
<dbReference type="GO" id="GO:0005506">
    <property type="term" value="F:iron ion binding"/>
    <property type="evidence" value="ECO:0007669"/>
    <property type="project" value="UniProtKB-UniRule"/>
</dbReference>
<evidence type="ECO:0000313" key="12">
    <source>
        <dbReference type="EMBL" id="KAF8879766.1"/>
    </source>
</evidence>
<evidence type="ECO:0000256" key="3">
    <source>
        <dbReference type="ARBA" id="ARBA00022596"/>
    </source>
</evidence>
<organism evidence="12 13">
    <name type="scientific">Gymnopilus junonius</name>
    <name type="common">Spectacular rustgill mushroom</name>
    <name type="synonym">Gymnopilus spectabilis subsp. junonius</name>
    <dbReference type="NCBI Taxonomy" id="109634"/>
    <lineage>
        <taxon>Eukaryota</taxon>
        <taxon>Fungi</taxon>
        <taxon>Dikarya</taxon>
        <taxon>Basidiomycota</taxon>
        <taxon>Agaricomycotina</taxon>
        <taxon>Agaricomycetes</taxon>
        <taxon>Agaricomycetidae</taxon>
        <taxon>Agaricales</taxon>
        <taxon>Agaricineae</taxon>
        <taxon>Hymenogastraceae</taxon>
        <taxon>Gymnopilus</taxon>
    </lineage>
</organism>
<comment type="similarity">
    <text evidence="11">Belongs to the acireductone dioxygenase (ARD) family.</text>
</comment>
<protein>
    <recommendedName>
        <fullName evidence="11">Acireductone dioxygenase</fullName>
    </recommendedName>
    <alternativeName>
        <fullName evidence="11">Acireductone dioxygenase (Fe(2+)-requiring)</fullName>
        <shortName evidence="11">ARD'</shortName>
        <shortName evidence="11">Fe-ARD</shortName>
        <ecNumber evidence="11">1.13.11.54</ecNumber>
    </alternativeName>
    <alternativeName>
        <fullName evidence="11">Acireductone dioxygenase (Ni(2+)-requiring)</fullName>
        <shortName evidence="11">ARD</shortName>
        <shortName evidence="11">Ni-ARD</shortName>
        <ecNumber evidence="11">1.13.11.53</ecNumber>
    </alternativeName>
</protein>
<evidence type="ECO:0000256" key="8">
    <source>
        <dbReference type="ARBA" id="ARBA00023004"/>
    </source>
</evidence>
<keyword evidence="4 11" id="KW-0028">Amino-acid biosynthesis</keyword>
<evidence type="ECO:0000256" key="2">
    <source>
        <dbReference type="ARBA" id="ARBA00022490"/>
    </source>
</evidence>
<dbReference type="GO" id="GO:0010309">
    <property type="term" value="F:acireductone dioxygenase [iron(II)-requiring] activity"/>
    <property type="evidence" value="ECO:0007669"/>
    <property type="project" value="UniProtKB-UniRule"/>
</dbReference>
<evidence type="ECO:0000313" key="13">
    <source>
        <dbReference type="Proteomes" id="UP000724874"/>
    </source>
</evidence>
<dbReference type="CDD" id="cd02232">
    <property type="entry name" value="cupin_ARD"/>
    <property type="match status" value="1"/>
</dbReference>
<comment type="function">
    <text evidence="11">Catalyzes 2 different reactions between oxygen and the acireductone 1,2-dihydroxy-3-keto-5-methylthiopentene (DHK-MTPene) depending upon the metal bound in the active site. Fe-containing acireductone dioxygenase (Fe-ARD) produces formate and 2-keto-4-methylthiobutyrate (KMTB), the alpha-ketoacid precursor of methionine in the methionine recycle pathway. Ni-containing acireductone dioxygenase (Ni-ARD) produces methylthiopropionate, carbon monoxide and formate, and does not lie on the methionine recycle pathway.</text>
</comment>
<dbReference type="PANTHER" id="PTHR23418">
    <property type="entry name" value="ACIREDUCTONE DIOXYGENASE"/>
    <property type="match status" value="1"/>
</dbReference>
<keyword evidence="7 11" id="KW-0560">Oxidoreductase</keyword>
<dbReference type="InterPro" id="IPR014710">
    <property type="entry name" value="RmlC-like_jellyroll"/>
</dbReference>
<comment type="catalytic activity">
    <reaction evidence="1 11">
        <text>1,2-dihydroxy-5-(methylsulfanyl)pent-1-en-3-one + O2 = 4-methylsulfanyl-2-oxobutanoate + formate + 2 H(+)</text>
        <dbReference type="Rhea" id="RHEA:24504"/>
        <dbReference type="ChEBI" id="CHEBI:15378"/>
        <dbReference type="ChEBI" id="CHEBI:15379"/>
        <dbReference type="ChEBI" id="CHEBI:15740"/>
        <dbReference type="ChEBI" id="CHEBI:16723"/>
        <dbReference type="ChEBI" id="CHEBI:49252"/>
        <dbReference type="EC" id="1.13.11.54"/>
    </reaction>
</comment>
<feature type="binding site" evidence="11">
    <location>
        <position position="92"/>
    </location>
    <ligand>
        <name>Fe(2+)</name>
        <dbReference type="ChEBI" id="CHEBI:29033"/>
        <note>for iron-dependent acireductone dioxygenase activity</note>
    </ligand>
</feature>
<dbReference type="GO" id="GO:0010308">
    <property type="term" value="F:acireductone dioxygenase (Ni2+-requiring) activity"/>
    <property type="evidence" value="ECO:0007669"/>
    <property type="project" value="UniProtKB-UniRule"/>
</dbReference>
<dbReference type="AlphaFoldDB" id="A0A9P5TIN6"/>
<dbReference type="OrthoDB" id="1867259at2759"/>
<dbReference type="Gene3D" id="2.60.120.10">
    <property type="entry name" value="Jelly Rolls"/>
    <property type="match status" value="1"/>
</dbReference>
<feature type="binding site" evidence="11">
    <location>
        <position position="132"/>
    </location>
    <ligand>
        <name>Ni(2+)</name>
        <dbReference type="ChEBI" id="CHEBI:49786"/>
        <note>for nickel-dependent acireductone dioxygenase activity</note>
    </ligand>
</feature>
<feature type="binding site" evidence="11">
    <location>
        <position position="86"/>
    </location>
    <ligand>
        <name>Ni(2+)</name>
        <dbReference type="ChEBI" id="CHEBI:49786"/>
        <note>for nickel-dependent acireductone dioxygenase activity</note>
    </ligand>
</feature>
<comment type="cofactor">
    <cofactor evidence="11">
        <name>Fe(2+)</name>
        <dbReference type="ChEBI" id="CHEBI:29033"/>
    </cofactor>
    <cofactor evidence="11">
        <name>Ni(2+)</name>
        <dbReference type="ChEBI" id="CHEBI:49786"/>
    </cofactor>
    <text evidence="11">Binds either 1 Fe or Ni cation per monomer. Iron-binding promotes an acireductone dioxygenase reaction producing 2-keto-4-methylthiobutyrate, while nickel-binding promotes an acireductone dioxygenase reaction producing 3-(methylsulfanyl)propanoate.</text>
</comment>
<keyword evidence="2 11" id="KW-0963">Cytoplasm</keyword>
<evidence type="ECO:0000256" key="1">
    <source>
        <dbReference type="ARBA" id="ARBA00000428"/>
    </source>
</evidence>
<feature type="binding site" evidence="11">
    <location>
        <position position="88"/>
    </location>
    <ligand>
        <name>Fe(2+)</name>
        <dbReference type="ChEBI" id="CHEBI:29033"/>
        <note>for iron-dependent acireductone dioxygenase activity</note>
    </ligand>
</feature>
<keyword evidence="13" id="KW-1185">Reference proteome</keyword>
<feature type="binding site" evidence="11">
    <location>
        <position position="132"/>
    </location>
    <ligand>
        <name>Fe(2+)</name>
        <dbReference type="ChEBI" id="CHEBI:29033"/>
        <note>for iron-dependent acireductone dioxygenase activity</note>
    </ligand>
</feature>
<dbReference type="GO" id="GO:0005634">
    <property type="term" value="C:nucleus"/>
    <property type="evidence" value="ECO:0007669"/>
    <property type="project" value="UniProtKB-SubCell"/>
</dbReference>
<proteinExistence type="inferred from homology"/>
<evidence type="ECO:0000256" key="6">
    <source>
        <dbReference type="ARBA" id="ARBA00022964"/>
    </source>
</evidence>
<evidence type="ECO:0000256" key="10">
    <source>
        <dbReference type="ARBA" id="ARBA00023242"/>
    </source>
</evidence>
<feature type="binding site" evidence="11">
    <location>
        <position position="92"/>
    </location>
    <ligand>
        <name>Ni(2+)</name>
        <dbReference type="ChEBI" id="CHEBI:49786"/>
        <note>for nickel-dependent acireductone dioxygenase activity</note>
    </ligand>
</feature>
<keyword evidence="10 11" id="KW-0539">Nucleus</keyword>
<keyword evidence="9 11" id="KW-0486">Methionine biosynthesis</keyword>
<evidence type="ECO:0000256" key="5">
    <source>
        <dbReference type="ARBA" id="ARBA00022723"/>
    </source>
</evidence>
<evidence type="ECO:0000256" key="4">
    <source>
        <dbReference type="ARBA" id="ARBA00022605"/>
    </source>
</evidence>
<dbReference type="HAMAP" id="MF_03154">
    <property type="entry name" value="Salvage_MtnD_euk"/>
    <property type="match status" value="1"/>
</dbReference>
<comment type="pathway">
    <text evidence="11">Amino-acid biosynthesis; L-methionine biosynthesis via salvage pathway; L-methionine from S-methyl-5-thio-alpha-D-ribose 1-phosphate: step 5/6.</text>
</comment>
<dbReference type="InterPro" id="IPR027496">
    <property type="entry name" value="ARD_euk"/>
</dbReference>
<keyword evidence="8 11" id="KW-0408">Iron</keyword>
<keyword evidence="5 11" id="KW-0479">Metal-binding</keyword>
<comment type="catalytic activity">
    <reaction evidence="11">
        <text>1,2-dihydroxy-5-(methylsulfanyl)pent-1-en-3-one + O2 = 3-(methylsulfanyl)propanoate + CO + formate + 2 H(+)</text>
        <dbReference type="Rhea" id="RHEA:14161"/>
        <dbReference type="ChEBI" id="CHEBI:15378"/>
        <dbReference type="ChEBI" id="CHEBI:15379"/>
        <dbReference type="ChEBI" id="CHEBI:15740"/>
        <dbReference type="ChEBI" id="CHEBI:17245"/>
        <dbReference type="ChEBI" id="CHEBI:49016"/>
        <dbReference type="ChEBI" id="CHEBI:49252"/>
        <dbReference type="EC" id="1.13.11.53"/>
    </reaction>
</comment>
<dbReference type="SUPFAM" id="SSF51182">
    <property type="entry name" value="RmlC-like cupins"/>
    <property type="match status" value="1"/>
</dbReference>
<dbReference type="FunFam" id="2.60.120.10:FF:000099">
    <property type="entry name" value="1,2-dihydroxy-3-keto-5-methylthiopentene dioxygenase"/>
    <property type="match status" value="1"/>
</dbReference>
<dbReference type="InterPro" id="IPR004313">
    <property type="entry name" value="ARD"/>
</dbReference>
<evidence type="ECO:0000256" key="9">
    <source>
        <dbReference type="ARBA" id="ARBA00023167"/>
    </source>
</evidence>
<comment type="subcellular location">
    <subcellularLocation>
        <location evidence="11">Cytoplasm</location>
    </subcellularLocation>
    <subcellularLocation>
        <location evidence="11">Nucleus</location>
    </subcellularLocation>
</comment>
<sequence length="178" mass="20321">MRAYYFDDLPGDQRLAHDFVPSRPVSKEVLDALNVKSWSLPADAYEAELDAIAKEQGYTNRDVMTVSKDALGSAYDGKIKSMFDEHIHDEEEARFILSGSGFYDIRETSSDQWIRLAFGPGDLISLPIGSYHRFTPDEDNNIEALRLFRDEPKWNRFVRSKETDANPHRIAYLKGISA</sequence>
<feature type="binding site" evidence="11">
    <location>
        <position position="86"/>
    </location>
    <ligand>
        <name>Fe(2+)</name>
        <dbReference type="ChEBI" id="CHEBI:29033"/>
        <note>for iron-dependent acireductone dioxygenase activity</note>
    </ligand>
</feature>
<reference evidence="12" key="1">
    <citation type="submission" date="2020-11" db="EMBL/GenBank/DDBJ databases">
        <authorList>
            <consortium name="DOE Joint Genome Institute"/>
            <person name="Ahrendt S."/>
            <person name="Riley R."/>
            <person name="Andreopoulos W."/>
            <person name="LaButti K."/>
            <person name="Pangilinan J."/>
            <person name="Ruiz-duenas F.J."/>
            <person name="Barrasa J.M."/>
            <person name="Sanchez-Garcia M."/>
            <person name="Camarero S."/>
            <person name="Miyauchi S."/>
            <person name="Serrano A."/>
            <person name="Linde D."/>
            <person name="Babiker R."/>
            <person name="Drula E."/>
            <person name="Ayuso-Fernandez I."/>
            <person name="Pacheco R."/>
            <person name="Padilla G."/>
            <person name="Ferreira P."/>
            <person name="Barriuso J."/>
            <person name="Kellner H."/>
            <person name="Castanera R."/>
            <person name="Alfaro M."/>
            <person name="Ramirez L."/>
            <person name="Pisabarro A.G."/>
            <person name="Kuo A."/>
            <person name="Tritt A."/>
            <person name="Lipzen A."/>
            <person name="He G."/>
            <person name="Yan M."/>
            <person name="Ng V."/>
            <person name="Cullen D."/>
            <person name="Martin F."/>
            <person name="Rosso M.-N."/>
            <person name="Henrissat B."/>
            <person name="Hibbett D."/>
            <person name="Martinez A.T."/>
            <person name="Grigoriev I.V."/>
        </authorList>
    </citation>
    <scope>NUCLEOTIDE SEQUENCE</scope>
    <source>
        <strain evidence="12">AH 44721</strain>
    </source>
</reference>
<dbReference type="EC" id="1.13.11.53" evidence="11"/>
<comment type="caution">
    <text evidence="12">The sequence shown here is derived from an EMBL/GenBank/DDBJ whole genome shotgun (WGS) entry which is preliminary data.</text>
</comment>
<keyword evidence="3 11" id="KW-0533">Nickel</keyword>
<dbReference type="GO" id="GO:0016151">
    <property type="term" value="F:nickel cation binding"/>
    <property type="evidence" value="ECO:0007669"/>
    <property type="project" value="UniProtKB-UniRule"/>
</dbReference>
<keyword evidence="6 11" id="KW-0223">Dioxygenase</keyword>